<keyword evidence="2" id="KW-1185">Reference proteome</keyword>
<evidence type="ECO:0000313" key="2">
    <source>
        <dbReference type="Proteomes" id="UP001168877"/>
    </source>
</evidence>
<reference evidence="1" key="1">
    <citation type="journal article" date="2022" name="Plant J.">
        <title>Strategies of tolerance reflected in two North American maple genomes.</title>
        <authorList>
            <person name="McEvoy S.L."/>
            <person name="Sezen U.U."/>
            <person name="Trouern-Trend A."/>
            <person name="McMahon S.M."/>
            <person name="Schaberg P.G."/>
            <person name="Yang J."/>
            <person name="Wegrzyn J.L."/>
            <person name="Swenson N.G."/>
        </authorList>
    </citation>
    <scope>NUCLEOTIDE SEQUENCE</scope>
    <source>
        <strain evidence="1">NS2018</strain>
    </source>
</reference>
<gene>
    <name evidence="1" type="ORF">LWI29_010619</name>
</gene>
<comment type="caution">
    <text evidence="1">The sequence shown here is derived from an EMBL/GenBank/DDBJ whole genome shotgun (WGS) entry which is preliminary data.</text>
</comment>
<sequence length="99" mass="11031">MVASACKLSRGFSVAEVEALAVLKGLVRAVLETDASMVVELIRSKDVVLFELGYNFITVQRIQLLEEEIELLTHEVSFDIRYTDVKWVGHVQAVILGPN</sequence>
<proteinExistence type="predicted"/>
<accession>A0AA39SLV1</accession>
<evidence type="ECO:0000313" key="1">
    <source>
        <dbReference type="EMBL" id="KAK0591945.1"/>
    </source>
</evidence>
<reference evidence="1" key="2">
    <citation type="submission" date="2023-06" db="EMBL/GenBank/DDBJ databases">
        <authorList>
            <person name="Swenson N.G."/>
            <person name="Wegrzyn J.L."/>
            <person name="Mcevoy S.L."/>
        </authorList>
    </citation>
    <scope>NUCLEOTIDE SEQUENCE</scope>
    <source>
        <strain evidence="1">NS2018</strain>
        <tissue evidence="1">Leaf</tissue>
    </source>
</reference>
<dbReference type="Proteomes" id="UP001168877">
    <property type="component" value="Unassembled WGS sequence"/>
</dbReference>
<organism evidence="1 2">
    <name type="scientific">Acer saccharum</name>
    <name type="common">Sugar maple</name>
    <dbReference type="NCBI Taxonomy" id="4024"/>
    <lineage>
        <taxon>Eukaryota</taxon>
        <taxon>Viridiplantae</taxon>
        <taxon>Streptophyta</taxon>
        <taxon>Embryophyta</taxon>
        <taxon>Tracheophyta</taxon>
        <taxon>Spermatophyta</taxon>
        <taxon>Magnoliopsida</taxon>
        <taxon>eudicotyledons</taxon>
        <taxon>Gunneridae</taxon>
        <taxon>Pentapetalae</taxon>
        <taxon>rosids</taxon>
        <taxon>malvids</taxon>
        <taxon>Sapindales</taxon>
        <taxon>Sapindaceae</taxon>
        <taxon>Hippocastanoideae</taxon>
        <taxon>Acereae</taxon>
        <taxon>Acer</taxon>
    </lineage>
</organism>
<dbReference type="AlphaFoldDB" id="A0AA39SLV1"/>
<dbReference type="EMBL" id="JAUESC010000380">
    <property type="protein sequence ID" value="KAK0591945.1"/>
    <property type="molecule type" value="Genomic_DNA"/>
</dbReference>
<protein>
    <submittedName>
        <fullName evidence="1">Uncharacterized protein</fullName>
    </submittedName>
</protein>
<name>A0AA39SLV1_ACESA</name>